<evidence type="ECO:0000256" key="7">
    <source>
        <dbReference type="ARBA" id="ARBA00022839"/>
    </source>
</evidence>
<dbReference type="HAMAP" id="MF_01036">
    <property type="entry name" value="RNase_II"/>
    <property type="match status" value="1"/>
</dbReference>
<evidence type="ECO:0000256" key="8">
    <source>
        <dbReference type="ARBA" id="ARBA00022884"/>
    </source>
</evidence>
<dbReference type="Pfam" id="PF08206">
    <property type="entry name" value="OB_RNB"/>
    <property type="match status" value="1"/>
</dbReference>
<dbReference type="InterPro" id="IPR011129">
    <property type="entry name" value="CSD"/>
</dbReference>
<reference evidence="13" key="1">
    <citation type="journal article" date="2019" name="Int. J. Syst. Evol. Microbiol.">
        <title>The Global Catalogue of Microorganisms (GCM) 10K type strain sequencing project: providing services to taxonomists for standard genome sequencing and annotation.</title>
        <authorList>
            <consortium name="The Broad Institute Genomics Platform"/>
            <consortium name="The Broad Institute Genome Sequencing Center for Infectious Disease"/>
            <person name="Wu L."/>
            <person name="Ma J."/>
        </authorList>
    </citation>
    <scope>NUCLEOTIDE SEQUENCE [LARGE SCALE GENOMIC DNA]</scope>
    <source>
        <strain evidence="13">CCUG 60525</strain>
    </source>
</reference>
<dbReference type="RefSeq" id="WP_379558536.1">
    <property type="nucleotide sequence ID" value="NZ_JBHTJS010000036.1"/>
</dbReference>
<comment type="catalytic activity">
    <reaction evidence="1 9">
        <text>Exonucleolytic cleavage in the 3'- to 5'-direction to yield nucleoside 5'-phosphates.</text>
        <dbReference type="EC" id="3.1.13.1"/>
    </reaction>
</comment>
<dbReference type="InterPro" id="IPR022966">
    <property type="entry name" value="RNase_II/R_CS"/>
</dbReference>
<evidence type="ECO:0000256" key="9">
    <source>
        <dbReference type="HAMAP-Rule" id="MF_01036"/>
    </source>
</evidence>
<dbReference type="InterPro" id="IPR004476">
    <property type="entry name" value="RNase_II/RNase_R"/>
</dbReference>
<dbReference type="NCBIfam" id="NF003455">
    <property type="entry name" value="PRK05054.1"/>
    <property type="match status" value="1"/>
</dbReference>
<dbReference type="InterPro" id="IPR012340">
    <property type="entry name" value="NA-bd_OB-fold"/>
</dbReference>
<gene>
    <name evidence="9" type="primary">rnb</name>
    <name evidence="12" type="ORF">ACFQ1C_10375</name>
</gene>
<sequence>MFQNNPLLAQLKQQMREDLPIKEGVVKGTSKGFGFLEVSEKESYFIPPPHMKKVMHGDHITAIVRSENDRELVEPETLIEAGVTRFVGRVKWFRDRLNIVPDHPLMKDAIKARAAKGMDEKSLKEGDWVLGELTRHALKDNGFFANIIEVIAGTDDPIAPWWVVLARNKLANEAPEDRKDWQPVAEAETLTRRDITDVPFFTIDGESTLDMDDALSIKRLENGWELLVAIADPTAYVAHNSVMDKVAAERAFTVYLPGRNIPMLPRTLADELCSLQEGVERSVLCARLFIDFDGKVDDKAEFFAAKMRSHARLSYDQVSDWVEKIGDWQPKNEEIAEQLRQLTDMTLTRSAWRSKHAIVFKDRPDYRFALDANSSVTAILVDYRRIANQMVEESMIAANLACGNWLNERIGTGIFNVHTGFDGEKMEGLVELLQAHEAPFEPESLSTLAGFCALRRWVDERETSYLDSRTRRYQSFAAMSPTPGPHFGLGLTAYATWTSPIRKYGDIVNHRLIKAILSEQAHEAFVPSDELAVHLSEQRRMHRRAERDIADWLYVRFLQPAVAEGKVFDADVVDVGRGGVRLRLHENGAGVFMPSSLILANRDRLECSWDDGRVYLDKAPLYELGQVVQIIITEAIEDTRSLIAKPAQAISPVAPK</sequence>
<keyword evidence="13" id="KW-1185">Reference proteome</keyword>
<protein>
    <recommendedName>
        <fullName evidence="9">Exoribonuclease 2</fullName>
        <ecNumber evidence="9">3.1.13.1</ecNumber>
    </recommendedName>
    <alternativeName>
        <fullName evidence="9">Exoribonuclease II</fullName>
        <shortName evidence="9">RNase II</shortName>
        <shortName evidence="9">Ribonuclease II</shortName>
    </alternativeName>
</protein>
<dbReference type="EC" id="3.1.13.1" evidence="9"/>
<comment type="function">
    <text evidence="9">Involved in mRNA degradation. Hydrolyzes single-stranded polyribonucleotides processively in the 3' to 5' direction.</text>
</comment>
<dbReference type="Gene3D" id="2.40.50.140">
    <property type="entry name" value="Nucleic acid-binding proteins"/>
    <property type="match status" value="2"/>
</dbReference>
<dbReference type="InterPro" id="IPR050180">
    <property type="entry name" value="RNR_Ribonuclease"/>
</dbReference>
<dbReference type="PANTHER" id="PTHR23355:SF37">
    <property type="entry name" value="EXORIBONUCLEASE 2"/>
    <property type="match status" value="1"/>
</dbReference>
<dbReference type="PROSITE" id="PS01175">
    <property type="entry name" value="RIBONUCLEASE_II"/>
    <property type="match status" value="1"/>
</dbReference>
<comment type="caution">
    <text evidence="12">The sequence shown here is derived from an EMBL/GenBank/DDBJ whole genome shotgun (WGS) entry which is preliminary data.</text>
</comment>
<dbReference type="SMART" id="SM00357">
    <property type="entry name" value="CSP"/>
    <property type="match status" value="1"/>
</dbReference>
<evidence type="ECO:0000256" key="6">
    <source>
        <dbReference type="ARBA" id="ARBA00022801"/>
    </source>
</evidence>
<accession>A0ABW3KJS6</accession>
<dbReference type="SUPFAM" id="SSF50249">
    <property type="entry name" value="Nucleic acid-binding proteins"/>
    <property type="match status" value="4"/>
</dbReference>
<dbReference type="Pfam" id="PF00773">
    <property type="entry name" value="RNB"/>
    <property type="match status" value="1"/>
</dbReference>
<dbReference type="InterPro" id="IPR001900">
    <property type="entry name" value="RNase_II/R"/>
</dbReference>
<evidence type="ECO:0000313" key="12">
    <source>
        <dbReference type="EMBL" id="MFD1008558.1"/>
    </source>
</evidence>
<dbReference type="NCBIfam" id="TIGR00358">
    <property type="entry name" value="3_prime_RNase"/>
    <property type="match status" value="1"/>
</dbReference>
<comment type="subcellular location">
    <subcellularLocation>
        <location evidence="2 9">Cytoplasm</location>
    </subcellularLocation>
</comment>
<evidence type="ECO:0000256" key="3">
    <source>
        <dbReference type="ARBA" id="ARBA00009925"/>
    </source>
</evidence>
<dbReference type="NCBIfam" id="TIGR02062">
    <property type="entry name" value="RNase_B"/>
    <property type="match status" value="1"/>
</dbReference>
<dbReference type="PANTHER" id="PTHR23355">
    <property type="entry name" value="RIBONUCLEASE"/>
    <property type="match status" value="1"/>
</dbReference>
<dbReference type="EMBL" id="JBHTJS010000036">
    <property type="protein sequence ID" value="MFD1008558.1"/>
    <property type="molecule type" value="Genomic_DNA"/>
</dbReference>
<evidence type="ECO:0000256" key="5">
    <source>
        <dbReference type="ARBA" id="ARBA00022722"/>
    </source>
</evidence>
<dbReference type="InterPro" id="IPR011804">
    <property type="entry name" value="RNase_II"/>
</dbReference>
<keyword evidence="4 9" id="KW-0963">Cytoplasm</keyword>
<evidence type="ECO:0000256" key="4">
    <source>
        <dbReference type="ARBA" id="ARBA00022490"/>
    </source>
</evidence>
<keyword evidence="7 9" id="KW-0269">Exonuclease</keyword>
<proteinExistence type="inferred from homology"/>
<dbReference type="Gene3D" id="2.40.50.640">
    <property type="match status" value="1"/>
</dbReference>
<dbReference type="Proteomes" id="UP001597048">
    <property type="component" value="Unassembled WGS sequence"/>
</dbReference>
<evidence type="ECO:0000313" key="13">
    <source>
        <dbReference type="Proteomes" id="UP001597048"/>
    </source>
</evidence>
<organism evidence="12 13">
    <name type="scientific">Oceanisphaera ostreae</name>
    <dbReference type="NCBI Taxonomy" id="914151"/>
    <lineage>
        <taxon>Bacteria</taxon>
        <taxon>Pseudomonadati</taxon>
        <taxon>Pseudomonadota</taxon>
        <taxon>Gammaproteobacteria</taxon>
        <taxon>Aeromonadales</taxon>
        <taxon>Aeromonadaceae</taxon>
        <taxon>Oceanisphaera</taxon>
    </lineage>
</organism>
<keyword evidence="8 9" id="KW-0694">RNA-binding</keyword>
<evidence type="ECO:0000256" key="2">
    <source>
        <dbReference type="ARBA" id="ARBA00004496"/>
    </source>
</evidence>
<keyword evidence="5 9" id="KW-0540">Nuclease</keyword>
<dbReference type="GO" id="GO:0008859">
    <property type="term" value="F:exoribonuclease II activity"/>
    <property type="evidence" value="ECO:0007669"/>
    <property type="project" value="UniProtKB-EC"/>
</dbReference>
<evidence type="ECO:0000259" key="11">
    <source>
        <dbReference type="SMART" id="SM00955"/>
    </source>
</evidence>
<dbReference type="InterPro" id="IPR013223">
    <property type="entry name" value="RNase_B_OB_dom"/>
</dbReference>
<keyword evidence="6 9" id="KW-0378">Hydrolase</keyword>
<name>A0ABW3KJS6_9GAMM</name>
<comment type="similarity">
    <text evidence="3 9">Belongs to the RNR ribonuclease family. RNase II subfamily.</text>
</comment>
<feature type="domain" description="RNB" evidence="11">
    <location>
        <begin position="192"/>
        <end position="519"/>
    </location>
</feature>
<dbReference type="SMART" id="SM00955">
    <property type="entry name" value="RNB"/>
    <property type="match status" value="1"/>
</dbReference>
<evidence type="ECO:0000256" key="1">
    <source>
        <dbReference type="ARBA" id="ARBA00001849"/>
    </source>
</evidence>
<evidence type="ECO:0000259" key="10">
    <source>
        <dbReference type="SMART" id="SM00357"/>
    </source>
</evidence>
<feature type="domain" description="Cold-shock" evidence="10">
    <location>
        <begin position="23"/>
        <end position="79"/>
    </location>
</feature>